<dbReference type="Gene3D" id="3.40.50.1820">
    <property type="entry name" value="alpha/beta hydrolase"/>
    <property type="match status" value="1"/>
</dbReference>
<protein>
    <submittedName>
        <fullName evidence="3">Alpha/beta fold hydrolase</fullName>
    </submittedName>
</protein>
<dbReference type="RefSeq" id="WP_349956536.1">
    <property type="nucleotide sequence ID" value="NZ_CP157960.1"/>
</dbReference>
<gene>
    <name evidence="3" type="ORF">ABM479_15100</name>
</gene>
<dbReference type="EMBL" id="CP157960">
    <property type="protein sequence ID" value="XBT92113.1"/>
    <property type="molecule type" value="Genomic_DNA"/>
</dbReference>
<comment type="similarity">
    <text evidence="1">Belongs to the thioesterase family.</text>
</comment>
<evidence type="ECO:0000256" key="1">
    <source>
        <dbReference type="ARBA" id="ARBA00007169"/>
    </source>
</evidence>
<keyword evidence="3" id="KW-0378">Hydrolase</keyword>
<dbReference type="GO" id="GO:0008610">
    <property type="term" value="P:lipid biosynthetic process"/>
    <property type="evidence" value="ECO:0007669"/>
    <property type="project" value="TreeGrafter"/>
</dbReference>
<dbReference type="PANTHER" id="PTHR11487">
    <property type="entry name" value="THIOESTERASE"/>
    <property type="match status" value="1"/>
</dbReference>
<sequence>MRRIDRWLIELDAGIERQATIILFPFAGGGASYFRAWPAKGSQFSFYCAELPGRGYRFAEPFANSLTECAAAIADSILKWRRGPIYLAGHSMGSLIATEVAHLLEQSGHSVAHLLVSGCGAPGSVRAALKGSLTDHLISLGGIPSELSESTDFMSMLKTVFTSDIGLIDDYVPREILKLSCPIIVCSGDSDEILQRSDIQDWRKVTDGQCDFVPMKGGHFYQSGTLFELREELIKRFVLR</sequence>
<proteinExistence type="inferred from homology"/>
<reference evidence="3" key="1">
    <citation type="submission" date="2024-06" db="EMBL/GenBank/DDBJ databases">
        <authorList>
            <person name="Li T."/>
            <person name="Gao R."/>
        </authorList>
    </citation>
    <scope>NUCLEOTIDE SEQUENCE</scope>
    <source>
        <strain evidence="3">ZPR3</strain>
    </source>
</reference>
<evidence type="ECO:0000259" key="2">
    <source>
        <dbReference type="Pfam" id="PF00975"/>
    </source>
</evidence>
<evidence type="ECO:0000313" key="3">
    <source>
        <dbReference type="EMBL" id="XBT92113.1"/>
    </source>
</evidence>
<dbReference type="GO" id="GO:0016787">
    <property type="term" value="F:hydrolase activity"/>
    <property type="evidence" value="ECO:0007669"/>
    <property type="project" value="UniProtKB-KW"/>
</dbReference>
<accession>A0AAU7RPQ4</accession>
<dbReference type="InterPro" id="IPR012223">
    <property type="entry name" value="TEII"/>
</dbReference>
<dbReference type="AlphaFoldDB" id="A0AAU7RPQ4"/>
<dbReference type="InterPro" id="IPR029058">
    <property type="entry name" value="AB_hydrolase_fold"/>
</dbReference>
<dbReference type="PANTHER" id="PTHR11487:SF0">
    <property type="entry name" value="S-ACYL FATTY ACID SYNTHASE THIOESTERASE, MEDIUM CHAIN"/>
    <property type="match status" value="1"/>
</dbReference>
<dbReference type="InterPro" id="IPR001031">
    <property type="entry name" value="Thioesterase"/>
</dbReference>
<organism evidence="3">
    <name type="scientific">Rhizobium sp. ZPR3</name>
    <dbReference type="NCBI Taxonomy" id="3158967"/>
    <lineage>
        <taxon>Bacteria</taxon>
        <taxon>Pseudomonadati</taxon>
        <taxon>Pseudomonadota</taxon>
        <taxon>Alphaproteobacteria</taxon>
        <taxon>Hyphomicrobiales</taxon>
        <taxon>Rhizobiaceae</taxon>
        <taxon>Rhizobium/Agrobacterium group</taxon>
        <taxon>Rhizobium</taxon>
    </lineage>
</organism>
<dbReference type="Pfam" id="PF00975">
    <property type="entry name" value="Thioesterase"/>
    <property type="match status" value="1"/>
</dbReference>
<feature type="domain" description="Thioesterase" evidence="2">
    <location>
        <begin position="20"/>
        <end position="224"/>
    </location>
</feature>
<name>A0AAU7RPQ4_9HYPH</name>
<dbReference type="SUPFAM" id="SSF53474">
    <property type="entry name" value="alpha/beta-Hydrolases"/>
    <property type="match status" value="1"/>
</dbReference>